<dbReference type="InterPro" id="IPR005922">
    <property type="entry name" value="Phe_NH3-lyase"/>
</dbReference>
<evidence type="ECO:0000256" key="14">
    <source>
        <dbReference type="ARBA" id="ARBA00050534"/>
    </source>
</evidence>
<dbReference type="InterPro" id="IPR001106">
    <property type="entry name" value="Aromatic_Lyase"/>
</dbReference>
<dbReference type="GO" id="GO:0006559">
    <property type="term" value="P:L-phenylalanine catabolic process"/>
    <property type="evidence" value="ECO:0007669"/>
    <property type="project" value="UniProtKB-KW"/>
</dbReference>
<evidence type="ECO:0000313" key="20">
    <source>
        <dbReference type="Proteomes" id="UP000824469"/>
    </source>
</evidence>
<dbReference type="GO" id="GO:0005737">
    <property type="term" value="C:cytoplasm"/>
    <property type="evidence" value="ECO:0007669"/>
    <property type="project" value="UniProtKB-SubCell"/>
</dbReference>
<evidence type="ECO:0000256" key="18">
    <source>
        <dbReference type="RuleBase" id="RU003954"/>
    </source>
</evidence>
<dbReference type="GO" id="GO:0016869">
    <property type="term" value="F:intramolecular aminotransferase activity"/>
    <property type="evidence" value="ECO:0007669"/>
    <property type="project" value="UniProtKB-ARBA"/>
</dbReference>
<evidence type="ECO:0000256" key="17">
    <source>
        <dbReference type="ARBA" id="ARBA00081126"/>
    </source>
</evidence>
<reference evidence="19 20" key="1">
    <citation type="journal article" date="2021" name="Nat. Plants">
        <title>The Taxus genome provides insights into paclitaxel biosynthesis.</title>
        <authorList>
            <person name="Xiong X."/>
            <person name="Gou J."/>
            <person name="Liao Q."/>
            <person name="Li Y."/>
            <person name="Zhou Q."/>
            <person name="Bi G."/>
            <person name="Li C."/>
            <person name="Du R."/>
            <person name="Wang X."/>
            <person name="Sun T."/>
            <person name="Guo L."/>
            <person name="Liang H."/>
            <person name="Lu P."/>
            <person name="Wu Y."/>
            <person name="Zhang Z."/>
            <person name="Ro D.K."/>
            <person name="Shang Y."/>
            <person name="Huang S."/>
            <person name="Yan J."/>
        </authorList>
    </citation>
    <scope>NUCLEOTIDE SEQUENCE [LARGE SCALE GENOMIC DNA]</scope>
    <source>
        <strain evidence="19">Ta-2019</strain>
    </source>
</reference>
<keyword evidence="7" id="KW-0017">Alkaloid metabolism</keyword>
<dbReference type="SUPFAM" id="SSF48557">
    <property type="entry name" value="L-aspartase-like"/>
    <property type="match status" value="2"/>
</dbReference>
<gene>
    <name evidence="19" type="ORF">KI387_022619</name>
</gene>
<dbReference type="GO" id="GO:0009821">
    <property type="term" value="P:alkaloid biosynthetic process"/>
    <property type="evidence" value="ECO:0007669"/>
    <property type="project" value="UniProtKB-ARBA"/>
</dbReference>
<dbReference type="AlphaFoldDB" id="A0AA38G0H2"/>
<dbReference type="EMBL" id="JAHRHJ020000005">
    <property type="protein sequence ID" value="KAH9313992.1"/>
    <property type="molecule type" value="Genomic_DNA"/>
</dbReference>
<dbReference type="Gene3D" id="1.20.200.10">
    <property type="entry name" value="Fumarase/aspartase (Central domain)"/>
    <property type="match status" value="3"/>
</dbReference>
<evidence type="ECO:0000256" key="15">
    <source>
        <dbReference type="ARBA" id="ARBA00066908"/>
    </source>
</evidence>
<name>A0AA38G0H2_TAXCH</name>
<accession>A0AA38G0H2</accession>
<evidence type="ECO:0000256" key="12">
    <source>
        <dbReference type="ARBA" id="ARBA00023239"/>
    </source>
</evidence>
<evidence type="ECO:0000256" key="10">
    <source>
        <dbReference type="ARBA" id="ARBA00023232"/>
    </source>
</evidence>
<keyword evidence="20" id="KW-1185">Reference proteome</keyword>
<evidence type="ECO:0000256" key="3">
    <source>
        <dbReference type="ARBA" id="ARBA00005138"/>
    </source>
</evidence>
<sequence length="990" mass="108994">MGFAVESRSHVKDILGLINAFNEVKKITVDGTTPITVAHVAALARRHDVKVALEAEQCRARVETCSSWVQRKAEDGADIYGVTTGFGACSSRRTNQLSELQESLIRCLLAGVFTKGCASSVDELPATATRSAMLLRLNSFTYGCSGIRWEVMEALEKLLNSNVSPKVPLRGSVSASGDLIPLAYIAGLLIGKPSVIARIGDDVEIPAPEALSRVGLRPFKLQAKEGLALVNGTSFATAVASTVMYDANVLLLLVETLCGMFCEVIFGREEFAHPLIHKVKPHPGQIESAELLEWLLRSSPFQELSREYYSIDKLKKPKQDRYALRSSPQWLAPLVQTIRDATTTVETEVNSANDNPIIDHANDRALHGANFQGSAVGFYMDYVRIAVAGLGKLLFAQFTELMIEYYSNGLPGNLSLGPDLSVDYGLKGLDIAMAAYSSELQYLANPVTTHVHSAEQHNQDINSLALISARKTEEALDILKLMIASHLTAMCQAVDLRQLEEALVRVVENVVSTLADECGLPNDTKARLLYVAKAVPVYTYLESPCDPTLPLLLGLKQSCFDTILALHKKDGIETDTLVDRLAEFEKRLSDRLENEMTAVRVLYEKKGHKTADNNDALVRIQGSKFLPFYRFVREELDTGVMSARREQTPQEDVQKVFDAIADGRITVPLLHCLQGFLGQPNGALHGANFQGSAVGFYMDYVRIAVAGLGKLLFAQFTELMIEYYSNGIPGNLSLGPDLSVDYGLKGLDIAMAAYSSELQYLANPVTTHVHSAEQHTQDINSLALISARKTEEALDILKLMLASHLAAMCQAVDLRQLEETLVKVVQNVISTLANECGLPNDTKARLLYVAKAVPVYTYLESPCDPTLPLLLGLKQSCFDSILALHKKDGIETDTLVDRLAEFEKRLCDRLENEMTAVRVLYEKKGHKTADNNNALLRIQGSKFLPFYRFVRDELDTGVMGARREQTPQEDVQKVFDAIADGRITETATHH</sequence>
<keyword evidence="9" id="KW-0876">Taxol biosynthesis</keyword>
<comment type="pathway">
    <text evidence="3">Phenylpropanoid metabolism; trans-cinnamate biosynthesis; trans-cinnamate from L-phenylalanine: step 1/1.</text>
</comment>
<keyword evidence="12 18" id="KW-0456">Lyase</keyword>
<organism evidence="19 20">
    <name type="scientific">Taxus chinensis</name>
    <name type="common">Chinese yew</name>
    <name type="synonym">Taxus wallichiana var. chinensis</name>
    <dbReference type="NCBI Taxonomy" id="29808"/>
    <lineage>
        <taxon>Eukaryota</taxon>
        <taxon>Viridiplantae</taxon>
        <taxon>Streptophyta</taxon>
        <taxon>Embryophyta</taxon>
        <taxon>Tracheophyta</taxon>
        <taxon>Spermatophyta</taxon>
        <taxon>Pinopsida</taxon>
        <taxon>Pinidae</taxon>
        <taxon>Conifers II</taxon>
        <taxon>Cupressales</taxon>
        <taxon>Taxaceae</taxon>
        <taxon>Taxus</taxon>
    </lineage>
</organism>
<dbReference type="InterPro" id="IPR024083">
    <property type="entry name" value="Fumarase/histidase_N"/>
</dbReference>
<dbReference type="NCBIfam" id="TIGR04473">
    <property type="entry name" value="taxol_Phe_23mut"/>
    <property type="match status" value="1"/>
</dbReference>
<dbReference type="InterPro" id="IPR031008">
    <property type="entry name" value="Taxol_Phe_23mut"/>
</dbReference>
<keyword evidence="6" id="KW-0963">Cytoplasm</keyword>
<comment type="subcellular location">
    <subcellularLocation>
        <location evidence="1">Cytoplasm</location>
    </subcellularLocation>
</comment>
<dbReference type="EC" id="5.4.3.10" evidence="15"/>
<dbReference type="FunFam" id="1.10.274.20:FF:000003">
    <property type="entry name" value="Phenylalanine aminomutase (L-beta-phenylalanine forming)"/>
    <property type="match status" value="1"/>
</dbReference>
<protein>
    <recommendedName>
        <fullName evidence="16">Phenylalanine aminomutase (L-beta-phenylalanine forming)</fullName>
        <ecNumber evidence="5">4.3.1.24</ecNumber>
        <ecNumber evidence="15">5.4.3.10</ecNumber>
    </recommendedName>
    <alternativeName>
        <fullName evidence="17">Phenylalanine ammonia-lyase</fullName>
    </alternativeName>
</protein>
<dbReference type="Gene3D" id="1.10.274.20">
    <property type="entry name" value="Phenylalanine ammonia-lyase 1, domain 3"/>
    <property type="match status" value="1"/>
</dbReference>
<dbReference type="Pfam" id="PF00221">
    <property type="entry name" value="Lyase_aromatic"/>
    <property type="match status" value="2"/>
</dbReference>
<proteinExistence type="inferred from homology"/>
<evidence type="ECO:0000256" key="6">
    <source>
        <dbReference type="ARBA" id="ARBA00022490"/>
    </source>
</evidence>
<dbReference type="PROSITE" id="PS00488">
    <property type="entry name" value="PAL_HISTIDASE"/>
    <property type="match status" value="1"/>
</dbReference>
<keyword evidence="10" id="KW-0585">Phenylalanine catabolism</keyword>
<dbReference type="EC" id="4.3.1.24" evidence="5"/>
<evidence type="ECO:0000256" key="8">
    <source>
        <dbReference type="ARBA" id="ARBA00023051"/>
    </source>
</evidence>
<evidence type="ECO:0000313" key="19">
    <source>
        <dbReference type="EMBL" id="KAH9313992.1"/>
    </source>
</evidence>
<evidence type="ECO:0000256" key="16">
    <source>
        <dbReference type="ARBA" id="ARBA00072117"/>
    </source>
</evidence>
<keyword evidence="11" id="KW-0413">Isomerase</keyword>
<dbReference type="InterPro" id="IPR023144">
    <property type="entry name" value="Phe_NH3-lyase_shielding_dom_sf"/>
</dbReference>
<dbReference type="GO" id="GO:0009698">
    <property type="term" value="P:phenylpropanoid metabolic process"/>
    <property type="evidence" value="ECO:0007669"/>
    <property type="project" value="UniProtKB-KW"/>
</dbReference>
<dbReference type="Gene3D" id="1.10.275.10">
    <property type="entry name" value="Fumarase/aspartase (N-terminal domain)"/>
    <property type="match status" value="1"/>
</dbReference>
<evidence type="ECO:0000256" key="7">
    <source>
        <dbReference type="ARBA" id="ARBA00022589"/>
    </source>
</evidence>
<dbReference type="InterPro" id="IPR008948">
    <property type="entry name" value="L-Aspartase-like"/>
</dbReference>
<dbReference type="PANTHER" id="PTHR10362">
    <property type="entry name" value="HISTIDINE AMMONIA-LYASE"/>
    <property type="match status" value="1"/>
</dbReference>
<comment type="caution">
    <text evidence="19">The sequence shown here is derived from an EMBL/GenBank/DDBJ whole genome shotgun (WGS) entry which is preliminary data.</text>
</comment>
<comment type="catalytic activity">
    <reaction evidence="13">
        <text>L-phenylalanine = (E)-cinnamate + NH4(+)</text>
        <dbReference type="Rhea" id="RHEA:21384"/>
        <dbReference type="ChEBI" id="CHEBI:15669"/>
        <dbReference type="ChEBI" id="CHEBI:28938"/>
        <dbReference type="ChEBI" id="CHEBI:58095"/>
        <dbReference type="EC" id="4.3.1.24"/>
    </reaction>
</comment>
<comment type="pathway">
    <text evidence="2">Alkaloid biosynthesis; taxol biosynthesis.</text>
</comment>
<dbReference type="CDD" id="cd00332">
    <property type="entry name" value="PAL-HAL"/>
    <property type="match status" value="1"/>
</dbReference>
<evidence type="ECO:0000256" key="9">
    <source>
        <dbReference type="ARBA" id="ARBA00023059"/>
    </source>
</evidence>
<evidence type="ECO:0000256" key="13">
    <source>
        <dbReference type="ARBA" id="ARBA00023537"/>
    </source>
</evidence>
<dbReference type="GO" id="GO:0045548">
    <property type="term" value="F:phenylalanine ammonia-lyase activity"/>
    <property type="evidence" value="ECO:0007669"/>
    <property type="project" value="UniProtKB-EC"/>
</dbReference>
<dbReference type="InterPro" id="IPR022313">
    <property type="entry name" value="Phe/His_NH3-lyase_AS"/>
</dbReference>
<comment type="similarity">
    <text evidence="4 18">Belongs to the PAL/histidase family.</text>
</comment>
<dbReference type="GO" id="GO:0042617">
    <property type="term" value="P:paclitaxel biosynthetic process"/>
    <property type="evidence" value="ECO:0007669"/>
    <property type="project" value="UniProtKB-KW"/>
</dbReference>
<dbReference type="OMA" id="MDYVRIA"/>
<comment type="catalytic activity">
    <reaction evidence="14">
        <text>L-phenylalanine = (3R)-beta-phenylalanine</text>
        <dbReference type="Rhea" id="RHEA:34395"/>
        <dbReference type="ChEBI" id="CHEBI:58095"/>
        <dbReference type="ChEBI" id="CHEBI:67158"/>
        <dbReference type="EC" id="5.4.3.10"/>
    </reaction>
</comment>
<dbReference type="NCBIfam" id="TIGR01226">
    <property type="entry name" value="phe_am_lyase"/>
    <property type="match status" value="1"/>
</dbReference>
<evidence type="ECO:0000256" key="4">
    <source>
        <dbReference type="ARBA" id="ARBA00007238"/>
    </source>
</evidence>
<dbReference type="Proteomes" id="UP000824469">
    <property type="component" value="Unassembled WGS sequence"/>
</dbReference>
<evidence type="ECO:0000256" key="2">
    <source>
        <dbReference type="ARBA" id="ARBA00005122"/>
    </source>
</evidence>
<keyword evidence="8" id="KW-0587">Phenylpropanoid metabolism</keyword>
<evidence type="ECO:0000256" key="1">
    <source>
        <dbReference type="ARBA" id="ARBA00004496"/>
    </source>
</evidence>
<evidence type="ECO:0000256" key="11">
    <source>
        <dbReference type="ARBA" id="ARBA00023235"/>
    </source>
</evidence>
<evidence type="ECO:0000256" key="5">
    <source>
        <dbReference type="ARBA" id="ARBA00012139"/>
    </source>
</evidence>
<dbReference type="GO" id="GO:0051289">
    <property type="term" value="P:protein homotetramerization"/>
    <property type="evidence" value="ECO:0007669"/>
    <property type="project" value="UniProtKB-ARBA"/>
</dbReference>